<comment type="caution">
    <text evidence="1">The sequence shown here is derived from an EMBL/GenBank/DDBJ whole genome shotgun (WGS) entry which is preliminary data.</text>
</comment>
<dbReference type="EMBL" id="BPLR01000147">
    <property type="protein sequence ID" value="GIY92501.1"/>
    <property type="molecule type" value="Genomic_DNA"/>
</dbReference>
<organism evidence="1 2">
    <name type="scientific">Caerostris extrusa</name>
    <name type="common">Bark spider</name>
    <name type="synonym">Caerostris bankana</name>
    <dbReference type="NCBI Taxonomy" id="172846"/>
    <lineage>
        <taxon>Eukaryota</taxon>
        <taxon>Metazoa</taxon>
        <taxon>Ecdysozoa</taxon>
        <taxon>Arthropoda</taxon>
        <taxon>Chelicerata</taxon>
        <taxon>Arachnida</taxon>
        <taxon>Araneae</taxon>
        <taxon>Araneomorphae</taxon>
        <taxon>Entelegynae</taxon>
        <taxon>Araneoidea</taxon>
        <taxon>Araneidae</taxon>
        <taxon>Caerostris</taxon>
    </lineage>
</organism>
<reference evidence="1 2" key="1">
    <citation type="submission" date="2021-06" db="EMBL/GenBank/DDBJ databases">
        <title>Caerostris extrusa draft genome.</title>
        <authorList>
            <person name="Kono N."/>
            <person name="Arakawa K."/>
        </authorList>
    </citation>
    <scope>NUCLEOTIDE SEQUENCE [LARGE SCALE GENOMIC DNA]</scope>
</reference>
<evidence type="ECO:0000313" key="2">
    <source>
        <dbReference type="Proteomes" id="UP001054945"/>
    </source>
</evidence>
<sequence>MHFRSQQSHFAERDCNMPVPQDASIASSFPGLQLLVPKSNRIKPVRLQEIRSFLIHHCNISFRANHFLNGPPRCLTYPKLSSSTCRTLYSHTMN</sequence>
<accession>A0AAV4XC59</accession>
<proteinExistence type="predicted"/>
<dbReference type="Proteomes" id="UP001054945">
    <property type="component" value="Unassembled WGS sequence"/>
</dbReference>
<dbReference type="AlphaFoldDB" id="A0AAV4XC59"/>
<protein>
    <submittedName>
        <fullName evidence="1">Uncharacterized protein</fullName>
    </submittedName>
</protein>
<evidence type="ECO:0000313" key="1">
    <source>
        <dbReference type="EMBL" id="GIY92501.1"/>
    </source>
</evidence>
<gene>
    <name evidence="1" type="ORF">CEXT_569731</name>
</gene>
<keyword evidence="2" id="KW-1185">Reference proteome</keyword>
<name>A0AAV4XC59_CAEEX</name>